<dbReference type="InterPro" id="IPR036257">
    <property type="entry name" value="Cyt_c_oxidase_su2_TM_sf"/>
</dbReference>
<evidence type="ECO:0000313" key="21">
    <source>
        <dbReference type="EMBL" id="NML65434.1"/>
    </source>
</evidence>
<evidence type="ECO:0000256" key="1">
    <source>
        <dbReference type="ARBA" id="ARBA00004141"/>
    </source>
</evidence>
<dbReference type="Proteomes" id="UP000559626">
    <property type="component" value="Unassembled WGS sequence"/>
</dbReference>
<reference evidence="21 22" key="1">
    <citation type="submission" date="2020-04" db="EMBL/GenBank/DDBJ databases">
        <title>Hymenobacter polaris sp. nov., isolated from Arctic soil.</title>
        <authorList>
            <person name="Dahal R.H."/>
        </authorList>
    </citation>
    <scope>NUCLEOTIDE SEQUENCE [LARGE SCALE GENOMIC DNA]</scope>
    <source>
        <strain evidence="21 22">RP-2-7</strain>
    </source>
</reference>
<dbReference type="GO" id="GO:0016020">
    <property type="term" value="C:membrane"/>
    <property type="evidence" value="ECO:0007669"/>
    <property type="project" value="UniProtKB-SubCell"/>
</dbReference>
<evidence type="ECO:0000256" key="15">
    <source>
        <dbReference type="ARBA" id="ARBA00024688"/>
    </source>
</evidence>
<keyword evidence="14 18" id="KW-0472">Membrane</keyword>
<evidence type="ECO:0000256" key="13">
    <source>
        <dbReference type="ARBA" id="ARBA00023008"/>
    </source>
</evidence>
<dbReference type="InterPro" id="IPR045187">
    <property type="entry name" value="CcO_II"/>
</dbReference>
<evidence type="ECO:0000256" key="12">
    <source>
        <dbReference type="ARBA" id="ARBA00023004"/>
    </source>
</evidence>
<comment type="subcellular location">
    <subcellularLocation>
        <location evidence="1">Membrane</location>
        <topology evidence="1">Multi-pass membrane protein</topology>
    </subcellularLocation>
</comment>
<dbReference type="InterPro" id="IPR014222">
    <property type="entry name" value="Cyt_c_oxidase_su2"/>
</dbReference>
<dbReference type="InterPro" id="IPR036909">
    <property type="entry name" value="Cyt_c-like_dom_sf"/>
</dbReference>
<evidence type="ECO:0000256" key="11">
    <source>
        <dbReference type="ARBA" id="ARBA00022989"/>
    </source>
</evidence>
<dbReference type="RefSeq" id="WP_169530725.1">
    <property type="nucleotide sequence ID" value="NZ_JABBGH010000001.1"/>
</dbReference>
<dbReference type="GO" id="GO:0020037">
    <property type="term" value="F:heme binding"/>
    <property type="evidence" value="ECO:0007669"/>
    <property type="project" value="InterPro"/>
</dbReference>
<keyword evidence="6" id="KW-0679">Respiratory chain</keyword>
<comment type="similarity">
    <text evidence="2">Belongs to the cytochrome c oxidase subunit 2 family.</text>
</comment>
<gene>
    <name evidence="21" type="primary">coxB</name>
    <name evidence="21" type="ORF">HHL22_09480</name>
</gene>
<evidence type="ECO:0000256" key="8">
    <source>
        <dbReference type="ARBA" id="ARBA00022723"/>
    </source>
</evidence>
<keyword evidence="12 17" id="KW-0408">Iron</keyword>
<dbReference type="Gene3D" id="2.60.40.420">
    <property type="entry name" value="Cupredoxins - blue copper proteins"/>
    <property type="match status" value="1"/>
</dbReference>
<evidence type="ECO:0000256" key="18">
    <source>
        <dbReference type="SAM" id="Phobius"/>
    </source>
</evidence>
<dbReference type="GO" id="GO:0042773">
    <property type="term" value="P:ATP synthesis coupled electron transport"/>
    <property type="evidence" value="ECO:0007669"/>
    <property type="project" value="TreeGrafter"/>
</dbReference>
<evidence type="ECO:0000256" key="2">
    <source>
        <dbReference type="ARBA" id="ARBA00007866"/>
    </source>
</evidence>
<dbReference type="EMBL" id="JABBGH010000001">
    <property type="protein sequence ID" value="NML65434.1"/>
    <property type="molecule type" value="Genomic_DNA"/>
</dbReference>
<evidence type="ECO:0000256" key="4">
    <source>
        <dbReference type="ARBA" id="ARBA00022448"/>
    </source>
</evidence>
<dbReference type="InterPro" id="IPR009056">
    <property type="entry name" value="Cyt_c-like_dom"/>
</dbReference>
<dbReference type="PANTHER" id="PTHR22888">
    <property type="entry name" value="CYTOCHROME C OXIDASE, SUBUNIT II"/>
    <property type="match status" value="1"/>
</dbReference>
<keyword evidence="10" id="KW-0249">Electron transport</keyword>
<evidence type="ECO:0000256" key="10">
    <source>
        <dbReference type="ARBA" id="ARBA00022982"/>
    </source>
</evidence>
<dbReference type="Pfam" id="PF00116">
    <property type="entry name" value="COX2"/>
    <property type="match status" value="1"/>
</dbReference>
<feature type="domain" description="Cytochrome c" evidence="20">
    <location>
        <begin position="217"/>
        <end position="308"/>
    </location>
</feature>
<feature type="transmembrane region" description="Helical" evidence="18">
    <location>
        <begin position="21"/>
        <end position="42"/>
    </location>
</feature>
<evidence type="ECO:0000256" key="16">
    <source>
        <dbReference type="ARBA" id="ARBA00031399"/>
    </source>
</evidence>
<accession>A0A7Y0ADN3</accession>
<evidence type="ECO:0000259" key="20">
    <source>
        <dbReference type="PROSITE" id="PS51007"/>
    </source>
</evidence>
<keyword evidence="9" id="KW-1278">Translocase</keyword>
<keyword evidence="11 18" id="KW-1133">Transmembrane helix</keyword>
<dbReference type="PROSITE" id="PS00078">
    <property type="entry name" value="COX2"/>
    <property type="match status" value="1"/>
</dbReference>
<dbReference type="GO" id="GO:0016491">
    <property type="term" value="F:oxidoreductase activity"/>
    <property type="evidence" value="ECO:0007669"/>
    <property type="project" value="UniProtKB-KW"/>
</dbReference>
<evidence type="ECO:0000256" key="5">
    <source>
        <dbReference type="ARBA" id="ARBA00022617"/>
    </source>
</evidence>
<evidence type="ECO:0000256" key="6">
    <source>
        <dbReference type="ARBA" id="ARBA00022660"/>
    </source>
</evidence>
<organism evidence="21 22">
    <name type="scientific">Hymenobacter polaris</name>
    <dbReference type="NCBI Taxonomy" id="2682546"/>
    <lineage>
        <taxon>Bacteria</taxon>
        <taxon>Pseudomonadati</taxon>
        <taxon>Bacteroidota</taxon>
        <taxon>Cytophagia</taxon>
        <taxon>Cytophagales</taxon>
        <taxon>Hymenobacteraceae</taxon>
        <taxon>Hymenobacter</taxon>
    </lineage>
</organism>
<keyword evidence="21" id="KW-0560">Oxidoreductase</keyword>
<keyword evidence="4" id="KW-0813">Transport</keyword>
<dbReference type="PANTHER" id="PTHR22888:SF9">
    <property type="entry name" value="CYTOCHROME C OXIDASE SUBUNIT 2"/>
    <property type="match status" value="1"/>
</dbReference>
<dbReference type="EC" id="7.1.1.9" evidence="3"/>
<dbReference type="SUPFAM" id="SSF49503">
    <property type="entry name" value="Cupredoxins"/>
    <property type="match status" value="1"/>
</dbReference>
<dbReference type="NCBIfam" id="TIGR02866">
    <property type="entry name" value="CoxB"/>
    <property type="match status" value="1"/>
</dbReference>
<dbReference type="GO" id="GO:0005507">
    <property type="term" value="F:copper ion binding"/>
    <property type="evidence" value="ECO:0007669"/>
    <property type="project" value="InterPro"/>
</dbReference>
<dbReference type="PRINTS" id="PR01166">
    <property type="entry name" value="CYCOXIDASEII"/>
</dbReference>
<dbReference type="InterPro" id="IPR002429">
    <property type="entry name" value="CcO_II-like_C"/>
</dbReference>
<dbReference type="SUPFAM" id="SSF81464">
    <property type="entry name" value="Cytochrome c oxidase subunit II-like, transmembrane region"/>
    <property type="match status" value="1"/>
</dbReference>
<keyword evidence="8 17" id="KW-0479">Metal-binding</keyword>
<evidence type="ECO:0000256" key="7">
    <source>
        <dbReference type="ARBA" id="ARBA00022692"/>
    </source>
</evidence>
<comment type="caution">
    <text evidence="21">The sequence shown here is derived from an EMBL/GenBank/DDBJ whole genome shotgun (WGS) entry which is preliminary data.</text>
</comment>
<sequence length="308" mass="33803">MRSIFSSATQEAERLHRLDTYFIIAALAVLLLVAALTVYYAIKYRDKGDGVEPEQTSSNLKLEAAMLVGPTLLVAAFFFLTIRTTQAILPPAGRLVPAVRIVGHQWWWEATYPGTNVVTANEIHLPVGQRLLIEGTSADVIHDWWLPAFGEKMDVIPGRLNHVWATIRAPGVYEGACNEFCGQQHAWMRIRVVAHTPADYARWLAAAGQPAAPPTGALAQAGGALFAHYACSSCHQIRGTAAHGHQGPDLTHFGSRRTMLAGLLENNPDNLSRWLTDPQAIKPGAHMPRFIFGRDSIRALTAYLTQLK</sequence>
<dbReference type="SUPFAM" id="SSF46626">
    <property type="entry name" value="Cytochrome c"/>
    <property type="match status" value="1"/>
</dbReference>
<dbReference type="AlphaFoldDB" id="A0A7Y0ADN3"/>
<dbReference type="Gene3D" id="1.10.287.90">
    <property type="match status" value="1"/>
</dbReference>
<evidence type="ECO:0000256" key="3">
    <source>
        <dbReference type="ARBA" id="ARBA00012949"/>
    </source>
</evidence>
<dbReference type="Pfam" id="PF00034">
    <property type="entry name" value="Cytochrom_C"/>
    <property type="match status" value="1"/>
</dbReference>
<protein>
    <recommendedName>
        <fullName evidence="3">cytochrome-c oxidase</fullName>
        <ecNumber evidence="3">7.1.1.9</ecNumber>
    </recommendedName>
    <alternativeName>
        <fullName evidence="16">Cytochrome aa3 subunit 2</fullName>
    </alternativeName>
</protein>
<feature type="transmembrane region" description="Helical" evidence="18">
    <location>
        <begin position="62"/>
        <end position="82"/>
    </location>
</feature>
<feature type="domain" description="Cytochrome oxidase subunit II copper A binding" evidence="19">
    <location>
        <begin position="94"/>
        <end position="206"/>
    </location>
</feature>
<evidence type="ECO:0000256" key="14">
    <source>
        <dbReference type="ARBA" id="ARBA00023136"/>
    </source>
</evidence>
<dbReference type="PROSITE" id="PS51007">
    <property type="entry name" value="CYTC"/>
    <property type="match status" value="1"/>
</dbReference>
<dbReference type="InterPro" id="IPR001505">
    <property type="entry name" value="Copper_CuA"/>
</dbReference>
<keyword evidence="5 17" id="KW-0349">Heme</keyword>
<evidence type="ECO:0000313" key="22">
    <source>
        <dbReference type="Proteomes" id="UP000559626"/>
    </source>
</evidence>
<proteinExistence type="inferred from homology"/>
<name>A0A7Y0ADN3_9BACT</name>
<dbReference type="GO" id="GO:0004129">
    <property type="term" value="F:cytochrome-c oxidase activity"/>
    <property type="evidence" value="ECO:0007669"/>
    <property type="project" value="UniProtKB-EC"/>
</dbReference>
<evidence type="ECO:0000256" key="9">
    <source>
        <dbReference type="ARBA" id="ARBA00022967"/>
    </source>
</evidence>
<keyword evidence="22" id="KW-1185">Reference proteome</keyword>
<dbReference type="PROSITE" id="PS50857">
    <property type="entry name" value="COX2_CUA"/>
    <property type="match status" value="1"/>
</dbReference>
<dbReference type="InterPro" id="IPR008972">
    <property type="entry name" value="Cupredoxin"/>
</dbReference>
<evidence type="ECO:0000259" key="19">
    <source>
        <dbReference type="PROSITE" id="PS50857"/>
    </source>
</evidence>
<comment type="function">
    <text evidence="15">Subunits I and II form the functional core of the enzyme complex. Electrons originating in cytochrome c are transferred via heme a and Cu(A) to the binuclear center formed by heme a3 and Cu(B).</text>
</comment>
<keyword evidence="13" id="KW-0186">Copper</keyword>
<keyword evidence="7 18" id="KW-0812">Transmembrane</keyword>
<evidence type="ECO:0000256" key="17">
    <source>
        <dbReference type="PROSITE-ProRule" id="PRU00433"/>
    </source>
</evidence>